<dbReference type="Proteomes" id="UP001195483">
    <property type="component" value="Unassembled WGS sequence"/>
</dbReference>
<proteinExistence type="predicted"/>
<protein>
    <submittedName>
        <fullName evidence="1">Uncharacterized protein</fullName>
    </submittedName>
</protein>
<evidence type="ECO:0000313" key="1">
    <source>
        <dbReference type="EMBL" id="KAK3601185.1"/>
    </source>
</evidence>
<evidence type="ECO:0000313" key="2">
    <source>
        <dbReference type="Proteomes" id="UP001195483"/>
    </source>
</evidence>
<organism evidence="1 2">
    <name type="scientific">Potamilus streckersoni</name>
    <dbReference type="NCBI Taxonomy" id="2493646"/>
    <lineage>
        <taxon>Eukaryota</taxon>
        <taxon>Metazoa</taxon>
        <taxon>Spiralia</taxon>
        <taxon>Lophotrochozoa</taxon>
        <taxon>Mollusca</taxon>
        <taxon>Bivalvia</taxon>
        <taxon>Autobranchia</taxon>
        <taxon>Heteroconchia</taxon>
        <taxon>Palaeoheterodonta</taxon>
        <taxon>Unionida</taxon>
        <taxon>Unionoidea</taxon>
        <taxon>Unionidae</taxon>
        <taxon>Ambleminae</taxon>
        <taxon>Lampsilini</taxon>
        <taxon>Potamilus</taxon>
    </lineage>
</organism>
<dbReference type="EMBL" id="JAEAOA010000328">
    <property type="protein sequence ID" value="KAK3601185.1"/>
    <property type="molecule type" value="Genomic_DNA"/>
</dbReference>
<reference evidence="1" key="2">
    <citation type="journal article" date="2021" name="Genome Biol. Evol.">
        <title>Developing a high-quality reference genome for a parasitic bivalve with doubly uniparental inheritance (Bivalvia: Unionida).</title>
        <authorList>
            <person name="Smith C.H."/>
        </authorList>
    </citation>
    <scope>NUCLEOTIDE SEQUENCE</scope>
    <source>
        <strain evidence="1">CHS0354</strain>
        <tissue evidence="1">Mantle</tissue>
    </source>
</reference>
<name>A0AAE0W5P1_9BIVA</name>
<keyword evidence="2" id="KW-1185">Reference proteome</keyword>
<comment type="caution">
    <text evidence="1">The sequence shown here is derived from an EMBL/GenBank/DDBJ whole genome shotgun (WGS) entry which is preliminary data.</text>
</comment>
<reference evidence="1" key="3">
    <citation type="submission" date="2023-05" db="EMBL/GenBank/DDBJ databases">
        <authorList>
            <person name="Smith C.H."/>
        </authorList>
    </citation>
    <scope>NUCLEOTIDE SEQUENCE</scope>
    <source>
        <strain evidence="1">CHS0354</strain>
        <tissue evidence="1">Mantle</tissue>
    </source>
</reference>
<accession>A0AAE0W5P1</accession>
<sequence length="104" mass="12107">MVLAQTYFITVSNSIPETDLTLESELEYENQVTMPYVLHSGTKTISMIAQIYFHYYMNSSVQDIAQIVQKTCYKRSIKNGQNGLHLVWCWSTLQDVYTQLCKRI</sequence>
<reference evidence="1" key="1">
    <citation type="journal article" date="2021" name="Genome Biol. Evol.">
        <title>A High-Quality Reference Genome for a Parasitic Bivalve with Doubly Uniparental Inheritance (Bivalvia: Unionida).</title>
        <authorList>
            <person name="Smith C.H."/>
        </authorList>
    </citation>
    <scope>NUCLEOTIDE SEQUENCE</scope>
    <source>
        <strain evidence="1">CHS0354</strain>
    </source>
</reference>
<gene>
    <name evidence="1" type="ORF">CHS0354_004386</name>
</gene>
<dbReference type="AlphaFoldDB" id="A0AAE0W5P1"/>